<evidence type="ECO:0000256" key="4">
    <source>
        <dbReference type="ARBA" id="ARBA00022840"/>
    </source>
</evidence>
<dbReference type="STRING" id="1229909.NSED_00650"/>
<dbReference type="PANTHER" id="PTHR39648:SF1">
    <property type="entry name" value="6-HYDROXYMETHYL-7,8-DIHYDROPTERIN PYROPHOSPHOKINASE"/>
    <property type="match status" value="1"/>
</dbReference>
<keyword evidence="4 5" id="KW-0067">ATP-binding</keyword>
<comment type="catalytic activity">
    <reaction evidence="5">
        <text>6-hydroxymethyl-7,8-dihydropterin + ATP = (7,8-dihydropterin-6-yl)methyl diphosphate + AMP + H(+)</text>
        <dbReference type="Rhea" id="RHEA:11412"/>
        <dbReference type="ChEBI" id="CHEBI:15378"/>
        <dbReference type="ChEBI" id="CHEBI:30616"/>
        <dbReference type="ChEBI" id="CHEBI:44841"/>
        <dbReference type="ChEBI" id="CHEBI:72950"/>
        <dbReference type="ChEBI" id="CHEBI:456215"/>
        <dbReference type="EC" id="2.7.6.3"/>
    </reaction>
</comment>
<dbReference type="EMBL" id="CP003843">
    <property type="protein sequence ID" value="AFS81942.1"/>
    <property type="molecule type" value="Genomic_DNA"/>
</dbReference>
<sequence length="245" mass="27720">MMILGWKKRYHDILREFRYSEKKDTESAIILNSILKKSDANKRISNMLKGRTVFVIGSGPSLSFAIPKLKKYEKIIKIAADSSIKPLVEKGIIPDIVVTDLDGDEDTLKKIGKTDSIFVVHAHGDNIEKLGLTKKFKNCIGTTQSTPFSKIKNFGGFTDGDRGIFLASYFQAKKIVLFGMDFGEQIGKYSKTKKSERKIKLMKLKRGKSLLEWLSTFTKSELFTTSKSIKGFKKISYKELDIIIT</sequence>
<dbReference type="GO" id="GO:0004788">
    <property type="term" value="F:thiamine diphosphokinase activity"/>
    <property type="evidence" value="ECO:0007669"/>
    <property type="project" value="InterPro"/>
</dbReference>
<dbReference type="InterPro" id="IPR002826">
    <property type="entry name" value="MptE-like"/>
</dbReference>
<dbReference type="GeneID" id="13698001"/>
<dbReference type="InterPro" id="IPR027510">
    <property type="entry name" value="HMPDK_MptE"/>
</dbReference>
<proteinExistence type="inferred from homology"/>
<evidence type="ECO:0000259" key="6">
    <source>
        <dbReference type="Pfam" id="PF01973"/>
    </source>
</evidence>
<dbReference type="Pfam" id="PF01973">
    <property type="entry name" value="MptE-like"/>
    <property type="match status" value="1"/>
</dbReference>
<dbReference type="GO" id="GO:0000287">
    <property type="term" value="F:magnesium ion binding"/>
    <property type="evidence" value="ECO:0007669"/>
    <property type="project" value="UniProtKB-UniRule"/>
</dbReference>
<comment type="function">
    <text evidence="5">Catalyzes the transfer of diphosphate from ATP to 6-hydroxymethyl-7,8-dihydropterin (6-HMD), leading to 6-hydroxymethyl-7,8-dihydropterin diphosphate (6-HMDP).</text>
</comment>
<evidence type="ECO:0000313" key="7">
    <source>
        <dbReference type="EMBL" id="AFS81942.1"/>
    </source>
</evidence>
<organism evidence="7 8">
    <name type="scientific">Candidatus Nitrosopumilus sediminis</name>
    <dbReference type="NCBI Taxonomy" id="1229909"/>
    <lineage>
        <taxon>Archaea</taxon>
        <taxon>Nitrososphaerota</taxon>
        <taxon>Nitrososphaeria</taxon>
        <taxon>Nitrosopumilales</taxon>
        <taxon>Nitrosopumilaceae</taxon>
        <taxon>Nitrosopumilus</taxon>
    </lineage>
</organism>
<dbReference type="GO" id="GO:0003848">
    <property type="term" value="F:2-amino-4-hydroxy-6-hydroxymethyldihydropteridine diphosphokinase activity"/>
    <property type="evidence" value="ECO:0007669"/>
    <property type="project" value="UniProtKB-UniRule"/>
</dbReference>
<dbReference type="PATRIC" id="fig|1229909.8.peg.138"/>
<dbReference type="Proteomes" id="UP000006100">
    <property type="component" value="Chromosome"/>
</dbReference>
<protein>
    <recommendedName>
        <fullName evidence="5">6-hydroxymethyl-7,8-dihydropterin pyrophosphokinase</fullName>
        <shortName evidence="5">HPPK</shortName>
        <ecNumber evidence="5">2.7.6.3</ecNumber>
    </recommendedName>
    <alternativeName>
        <fullName evidence="5">2-amino-4-hydroxy-6-hydroxymethyldihydropteridine pyrophosphokinase</fullName>
    </alternativeName>
    <alternativeName>
        <fullName evidence="5">6-hydroxymethyl-7,8-dihydropterin diphosphokinase</fullName>
        <shortName evidence="5">6-HMPDK</shortName>
    </alternativeName>
    <alternativeName>
        <fullName evidence="5">7,8-dihydro-6-hydroxymethylpterin diphosphokinase</fullName>
    </alternativeName>
    <alternativeName>
        <fullName evidence="5">7,8-dihydro-6-hydroxymethylpterin pyrophosphokinase</fullName>
        <shortName evidence="5">PPPK</shortName>
    </alternativeName>
</protein>
<evidence type="ECO:0000256" key="5">
    <source>
        <dbReference type="HAMAP-Rule" id="MF_02131"/>
    </source>
</evidence>
<accession>K0BA66</accession>
<comment type="similarity">
    <text evidence="5">Belongs to the archaeal 6-HMPDK family.</text>
</comment>
<keyword evidence="3 5" id="KW-0418">Kinase</keyword>
<reference evidence="7 8" key="1">
    <citation type="journal article" date="2012" name="J. Bacteriol.">
        <title>Draft Genome Sequence of an Ammonia-Oxidizing Archaeon, "Candidatus Nitrosopumilus sediminis" AR2, from Svalbard in the Arctic Circle.</title>
        <authorList>
            <person name="Park S.J."/>
            <person name="Kim J.G."/>
            <person name="Jung M.Y."/>
            <person name="Kim S.J."/>
            <person name="Cha I.T."/>
            <person name="Ghai R."/>
            <person name="Martin-Cuadrado A.B."/>
            <person name="Rodriguez-Valera F."/>
            <person name="Rhee S.K."/>
        </authorList>
    </citation>
    <scope>NUCLEOTIDE SEQUENCE [LARGE SCALE GENOMIC DNA]</scope>
    <source>
        <strain evidence="7 8">AR2</strain>
    </source>
</reference>
<dbReference type="EC" id="2.7.6.3" evidence="5"/>
<gene>
    <name evidence="5" type="primary">mptE</name>
    <name evidence="7" type="ORF">NSED_00650</name>
</gene>
<dbReference type="OrthoDB" id="34207at2157"/>
<dbReference type="AlphaFoldDB" id="K0BA66"/>
<evidence type="ECO:0000313" key="8">
    <source>
        <dbReference type="Proteomes" id="UP000006100"/>
    </source>
</evidence>
<dbReference type="eggNOG" id="arCOG04303">
    <property type="taxonomic scope" value="Archaea"/>
</dbReference>
<comment type="cofactor">
    <cofactor evidence="5">
        <name>Mg(2+)</name>
        <dbReference type="ChEBI" id="CHEBI:18420"/>
    </cofactor>
</comment>
<dbReference type="KEGG" id="nir:NSED_00650"/>
<evidence type="ECO:0000256" key="3">
    <source>
        <dbReference type="ARBA" id="ARBA00022777"/>
    </source>
</evidence>
<keyword evidence="8" id="KW-1185">Reference proteome</keyword>
<name>K0BA66_9ARCH</name>
<keyword evidence="5" id="KW-0460">Magnesium</keyword>
<keyword evidence="2 5" id="KW-0547">Nucleotide-binding</keyword>
<dbReference type="HAMAP" id="MF_02131">
    <property type="entry name" value="HMPDK_arch"/>
    <property type="match status" value="1"/>
</dbReference>
<dbReference type="GO" id="GO:0016301">
    <property type="term" value="F:kinase activity"/>
    <property type="evidence" value="ECO:0007669"/>
    <property type="project" value="UniProtKB-KW"/>
</dbReference>
<dbReference type="InterPro" id="IPR036759">
    <property type="entry name" value="TPK_catalytic_sf"/>
</dbReference>
<dbReference type="PANTHER" id="PTHR39648">
    <property type="entry name" value="6-HYDROXYMETHYL-7,8-DIHYDROPTERIN PYROPHOSPHOKINASE"/>
    <property type="match status" value="1"/>
</dbReference>
<dbReference type="HOGENOM" id="CLU_093043_0_0_2"/>
<dbReference type="SUPFAM" id="SSF63999">
    <property type="entry name" value="Thiamin pyrophosphokinase, catalytic domain"/>
    <property type="match status" value="1"/>
</dbReference>
<dbReference type="GO" id="GO:0009229">
    <property type="term" value="P:thiamine diphosphate biosynthetic process"/>
    <property type="evidence" value="ECO:0007669"/>
    <property type="project" value="InterPro"/>
</dbReference>
<keyword evidence="1 5" id="KW-0808">Transferase</keyword>
<dbReference type="RefSeq" id="WP_014964314.1">
    <property type="nucleotide sequence ID" value="NC_018656.1"/>
</dbReference>
<evidence type="ECO:0000256" key="1">
    <source>
        <dbReference type="ARBA" id="ARBA00022679"/>
    </source>
</evidence>
<dbReference type="GO" id="GO:0005524">
    <property type="term" value="F:ATP binding"/>
    <property type="evidence" value="ECO:0007669"/>
    <property type="project" value="UniProtKB-UniRule"/>
</dbReference>
<feature type="domain" description="6-hydroxymethylpterin diphosphokinase MptE-like" evidence="6">
    <location>
        <begin position="33"/>
        <end position="185"/>
    </location>
</feature>
<evidence type="ECO:0000256" key="2">
    <source>
        <dbReference type="ARBA" id="ARBA00022741"/>
    </source>
</evidence>